<dbReference type="PANTHER" id="PTHR33116">
    <property type="entry name" value="REVERSE TRANSCRIPTASE ZINC-BINDING DOMAIN-CONTAINING PROTEIN-RELATED-RELATED"/>
    <property type="match status" value="1"/>
</dbReference>
<feature type="region of interest" description="Disordered" evidence="2">
    <location>
        <begin position="231"/>
        <end position="266"/>
    </location>
</feature>
<dbReference type="InterPro" id="IPR001841">
    <property type="entry name" value="Znf_RING"/>
</dbReference>
<dbReference type="GO" id="GO:0008270">
    <property type="term" value="F:zinc ion binding"/>
    <property type="evidence" value="ECO:0007669"/>
    <property type="project" value="UniProtKB-KW"/>
</dbReference>
<dbReference type="AlphaFoldDB" id="A0A9J6ATL0"/>
<feature type="domain" description="RING-type" evidence="3">
    <location>
        <begin position="26"/>
        <end position="70"/>
    </location>
</feature>
<dbReference type="Gene3D" id="3.30.40.10">
    <property type="entry name" value="Zinc/RING finger domain, C3HC4 (zinc finger)"/>
    <property type="match status" value="1"/>
</dbReference>
<feature type="compositionally biased region" description="Low complexity" evidence="2">
    <location>
        <begin position="195"/>
        <end position="205"/>
    </location>
</feature>
<evidence type="ECO:0000256" key="2">
    <source>
        <dbReference type="SAM" id="MobiDB-lite"/>
    </source>
</evidence>
<keyword evidence="5" id="KW-1185">Reference proteome</keyword>
<name>A0A9J6ATL0_SOLCO</name>
<organism evidence="4 5">
    <name type="scientific">Solanum commersonii</name>
    <name type="common">Commerson's wild potato</name>
    <name type="synonym">Commerson's nightshade</name>
    <dbReference type="NCBI Taxonomy" id="4109"/>
    <lineage>
        <taxon>Eukaryota</taxon>
        <taxon>Viridiplantae</taxon>
        <taxon>Streptophyta</taxon>
        <taxon>Embryophyta</taxon>
        <taxon>Tracheophyta</taxon>
        <taxon>Spermatophyta</taxon>
        <taxon>Magnoliopsida</taxon>
        <taxon>eudicotyledons</taxon>
        <taxon>Gunneridae</taxon>
        <taxon>Pentapetalae</taxon>
        <taxon>asterids</taxon>
        <taxon>lamiids</taxon>
        <taxon>Solanales</taxon>
        <taxon>Solanaceae</taxon>
        <taxon>Solanoideae</taxon>
        <taxon>Solaneae</taxon>
        <taxon>Solanum</taxon>
    </lineage>
</organism>
<protein>
    <recommendedName>
        <fullName evidence="3">RING-type domain-containing protein</fullName>
    </recommendedName>
</protein>
<dbReference type="EMBL" id="JACXVP010000002">
    <property type="protein sequence ID" value="KAG5627880.1"/>
    <property type="molecule type" value="Genomic_DNA"/>
</dbReference>
<sequence>MANDLETSPAAVAASTVVDDSIEDACSICLEPFNSDDPPAVTDCKHEYHLQCILEWYIQNLLLYNILIKCRGHTVPPRLHIFNRGFWLICSINIMQILFRSQRSKECPICWRVLALKDPASQELLAAVEIERNMRSRLNVRHTNENVEANHDATQQHDSDFEERIMRHFAAATNRVRLVNRRRRQASSGIGPTQVVPSVPVGVGSNQTQNNESTVQFQGFGFFGDGSAASATSSSIRPASSSVPAHGSDPSKLSQPPTYGPQGSSSSEFLAFSESIKSKWSSASARYKDSISKGTRGFKEKLLARNTTVKEFGKEVQREMSAGIAGVSRMIERLDLTSKRTGAAEPSACTMGTSNFPGRGVSEQGNVTFQVRDGCRKNSTIGVTPINPSLISNTNTNTGQMEISLGQILEAEVSQIRHIGAILTIFEGISGLHVNWQKSCLYPVNKVDNMEILASNLGCQVAALPTKYLGMPLGAKNKEMEVWREVLERCDRRLARWKSQYLSLGGRLTLVKSVLDSLPSYMMSLFPIPMSIVKRINLIRRTFLWNGNKGQKGYNLVKWDTVTLHKKQGGLGIKKQSLQNSCLLQKWLWRFCAEDMPLWKKIIIEKYELQSHWITEDVGNGVKIEFWKELWIGERSLKSLFPDLFLLSQQTRATIAQMWSLQGWNFPHLRLEFQLQKGPK</sequence>
<dbReference type="InterPro" id="IPR013083">
    <property type="entry name" value="Znf_RING/FYVE/PHD"/>
</dbReference>
<comment type="caution">
    <text evidence="4">The sequence shown here is derived from an EMBL/GenBank/DDBJ whole genome shotgun (WGS) entry which is preliminary data.</text>
</comment>
<dbReference type="PANTHER" id="PTHR33116:SF78">
    <property type="entry name" value="OS12G0587133 PROTEIN"/>
    <property type="match status" value="1"/>
</dbReference>
<gene>
    <name evidence="4" type="ORF">H5410_013098</name>
</gene>
<dbReference type="SUPFAM" id="SSF57850">
    <property type="entry name" value="RING/U-box"/>
    <property type="match status" value="1"/>
</dbReference>
<keyword evidence="1" id="KW-0479">Metal-binding</keyword>
<accession>A0A9J6ATL0</accession>
<evidence type="ECO:0000313" key="4">
    <source>
        <dbReference type="EMBL" id="KAG5627880.1"/>
    </source>
</evidence>
<dbReference type="SMART" id="SM00184">
    <property type="entry name" value="RING"/>
    <property type="match status" value="1"/>
</dbReference>
<feature type="region of interest" description="Disordered" evidence="2">
    <location>
        <begin position="183"/>
        <end position="209"/>
    </location>
</feature>
<evidence type="ECO:0000313" key="5">
    <source>
        <dbReference type="Proteomes" id="UP000824120"/>
    </source>
</evidence>
<keyword evidence="1" id="KW-0862">Zinc</keyword>
<keyword evidence="1" id="KW-0863">Zinc-finger</keyword>
<feature type="compositionally biased region" description="Low complexity" evidence="2">
    <location>
        <begin position="231"/>
        <end position="242"/>
    </location>
</feature>
<dbReference type="PROSITE" id="PS50089">
    <property type="entry name" value="ZF_RING_2"/>
    <property type="match status" value="1"/>
</dbReference>
<proteinExistence type="predicted"/>
<dbReference type="Pfam" id="PF13639">
    <property type="entry name" value="zf-RING_2"/>
    <property type="match status" value="1"/>
</dbReference>
<dbReference type="Proteomes" id="UP000824120">
    <property type="component" value="Chromosome 2"/>
</dbReference>
<evidence type="ECO:0000256" key="1">
    <source>
        <dbReference type="PROSITE-ProRule" id="PRU00175"/>
    </source>
</evidence>
<evidence type="ECO:0000259" key="3">
    <source>
        <dbReference type="PROSITE" id="PS50089"/>
    </source>
</evidence>
<dbReference type="OrthoDB" id="8062037at2759"/>
<feature type="compositionally biased region" description="Polar residues" evidence="2">
    <location>
        <begin position="251"/>
        <end position="263"/>
    </location>
</feature>
<reference evidence="4 5" key="1">
    <citation type="submission" date="2020-09" db="EMBL/GenBank/DDBJ databases">
        <title>De no assembly of potato wild relative species, Solanum commersonii.</title>
        <authorList>
            <person name="Cho K."/>
        </authorList>
    </citation>
    <scope>NUCLEOTIDE SEQUENCE [LARGE SCALE GENOMIC DNA]</scope>
    <source>
        <strain evidence="4">LZ3.2</strain>
        <tissue evidence="4">Leaf</tissue>
    </source>
</reference>